<evidence type="ECO:0000313" key="2">
    <source>
        <dbReference type="Proteomes" id="UP000222310"/>
    </source>
</evidence>
<name>A0A9Q6EN20_NOSLI</name>
<accession>A0A9Q6EN20</accession>
<proteinExistence type="predicted"/>
<dbReference type="GeneID" id="57094295"/>
<gene>
    <name evidence="1" type="ORF">VF08_03105</name>
</gene>
<protein>
    <submittedName>
        <fullName evidence="1">Uncharacterized protein</fullName>
    </submittedName>
</protein>
<dbReference type="EMBL" id="LAHD01000005">
    <property type="protein sequence ID" value="PHK06739.1"/>
    <property type="molecule type" value="Genomic_DNA"/>
</dbReference>
<sequence>MDKEICENAVIAAAKLLVESATNFSGVDFAVVDAKVTELLGEALCRMGEEEEERLGKKLGTPEVMLQRVQMDEAQIAREHLLDMCDQLYLAVFDKFPNSDSPNLRLITSKSESGEFRFVDCIAIANFNEALRG</sequence>
<dbReference type="AlphaFoldDB" id="A0A9Q6EN20"/>
<dbReference type="Proteomes" id="UP000222310">
    <property type="component" value="Unassembled WGS sequence"/>
</dbReference>
<comment type="caution">
    <text evidence="1">The sequence shown here is derived from an EMBL/GenBank/DDBJ whole genome shotgun (WGS) entry which is preliminary data.</text>
</comment>
<organism evidence="1 2">
    <name type="scientific">Nostoc linckia z8</name>
    <dbReference type="NCBI Taxonomy" id="1628746"/>
    <lineage>
        <taxon>Bacteria</taxon>
        <taxon>Bacillati</taxon>
        <taxon>Cyanobacteriota</taxon>
        <taxon>Cyanophyceae</taxon>
        <taxon>Nostocales</taxon>
        <taxon>Nostocaceae</taxon>
        <taxon>Nostoc</taxon>
    </lineage>
</organism>
<reference evidence="1 2" key="1">
    <citation type="submission" date="2015-02" db="EMBL/GenBank/DDBJ databases">
        <title>Nostoc linckia genome annotation.</title>
        <authorList>
            <person name="Zhou Z."/>
        </authorList>
    </citation>
    <scope>NUCLEOTIDE SEQUENCE [LARGE SCALE GENOMIC DNA]</scope>
    <source>
        <strain evidence="2">z8</strain>
    </source>
</reference>
<dbReference type="RefSeq" id="WP_099066521.1">
    <property type="nucleotide sequence ID" value="NZ_LAHD01000005.1"/>
</dbReference>
<evidence type="ECO:0000313" key="1">
    <source>
        <dbReference type="EMBL" id="PHK06739.1"/>
    </source>
</evidence>